<reference evidence="2 3" key="2">
    <citation type="submission" date="2018-11" db="EMBL/GenBank/DDBJ databases">
        <authorList>
            <consortium name="Pathogen Informatics"/>
        </authorList>
    </citation>
    <scope>NUCLEOTIDE SEQUENCE [LARGE SCALE GENOMIC DNA]</scope>
</reference>
<sequence length="158" mass="18284">MPRRKIIIGIPTYGRGWTLNSTKPSSCHIGLYAASPSNATKFVVESGVAAYYEICEMLTKGAKRCWDAEGAVPYLVYENQWFTYDDVESIQRKMAYLKRQFFGGAFVWTLDFDDFNGLCDTHRNDTYPLIRTIVRELSGRDINTVCILRLIEYFQYMK</sequence>
<dbReference type="Gene3D" id="3.20.20.80">
    <property type="entry name" value="Glycosidases"/>
    <property type="match status" value="1"/>
</dbReference>
<accession>A0A0M3J883</accession>
<dbReference type="PANTHER" id="PTHR11177:SF400">
    <property type="entry name" value="ENDOCHITINASE-RELATED"/>
    <property type="match status" value="1"/>
</dbReference>
<dbReference type="InterPro" id="IPR029070">
    <property type="entry name" value="Chitinase_insertion_sf"/>
</dbReference>
<dbReference type="Proteomes" id="UP000267096">
    <property type="component" value="Unassembled WGS sequence"/>
</dbReference>
<dbReference type="GO" id="GO:0006032">
    <property type="term" value="P:chitin catabolic process"/>
    <property type="evidence" value="ECO:0007669"/>
    <property type="project" value="TreeGrafter"/>
</dbReference>
<evidence type="ECO:0000259" key="1">
    <source>
        <dbReference type="PROSITE" id="PS51910"/>
    </source>
</evidence>
<dbReference type="InterPro" id="IPR050314">
    <property type="entry name" value="Glycosyl_Hydrlase_18"/>
</dbReference>
<gene>
    <name evidence="2" type="ORF">ASIM_LOCUS3616</name>
</gene>
<dbReference type="FunFam" id="3.10.50.10:FF:000008">
    <property type="entry name" value="Chitinase 11"/>
    <property type="match status" value="1"/>
</dbReference>
<dbReference type="InterPro" id="IPR017853">
    <property type="entry name" value="GH"/>
</dbReference>
<dbReference type="InterPro" id="IPR001223">
    <property type="entry name" value="Glyco_hydro18_cat"/>
</dbReference>
<dbReference type="GO" id="GO:0004568">
    <property type="term" value="F:chitinase activity"/>
    <property type="evidence" value="ECO:0007669"/>
    <property type="project" value="TreeGrafter"/>
</dbReference>
<dbReference type="GO" id="GO:0005975">
    <property type="term" value="P:carbohydrate metabolic process"/>
    <property type="evidence" value="ECO:0007669"/>
    <property type="project" value="InterPro"/>
</dbReference>
<evidence type="ECO:0000313" key="2">
    <source>
        <dbReference type="EMBL" id="VDK21988.1"/>
    </source>
</evidence>
<dbReference type="GO" id="GO:0008061">
    <property type="term" value="F:chitin binding"/>
    <property type="evidence" value="ECO:0007669"/>
    <property type="project" value="TreeGrafter"/>
</dbReference>
<proteinExistence type="predicted"/>
<name>A0A0M3J883_ANISI</name>
<dbReference type="SUPFAM" id="SSF54556">
    <property type="entry name" value="Chitinase insertion domain"/>
    <property type="match status" value="1"/>
</dbReference>
<dbReference type="Gene3D" id="3.10.50.10">
    <property type="match status" value="1"/>
</dbReference>
<dbReference type="AlphaFoldDB" id="A0A0M3J883"/>
<dbReference type="WBParaSite" id="ASIM_0000378501-mRNA-1">
    <property type="protein sequence ID" value="ASIM_0000378501-mRNA-1"/>
    <property type="gene ID" value="ASIM_0000378501"/>
</dbReference>
<feature type="domain" description="GH18" evidence="1">
    <location>
        <begin position="1"/>
        <end position="140"/>
    </location>
</feature>
<dbReference type="SUPFAM" id="SSF51445">
    <property type="entry name" value="(Trans)glycosidases"/>
    <property type="match status" value="1"/>
</dbReference>
<reference evidence="4" key="1">
    <citation type="submission" date="2017-02" db="UniProtKB">
        <authorList>
            <consortium name="WormBaseParasite"/>
        </authorList>
    </citation>
    <scope>IDENTIFICATION</scope>
</reference>
<evidence type="ECO:0000313" key="4">
    <source>
        <dbReference type="WBParaSite" id="ASIM_0000378501-mRNA-1"/>
    </source>
</evidence>
<dbReference type="Pfam" id="PF00704">
    <property type="entry name" value="Glyco_hydro_18"/>
    <property type="match status" value="1"/>
</dbReference>
<keyword evidence="3" id="KW-1185">Reference proteome</keyword>
<dbReference type="PANTHER" id="PTHR11177">
    <property type="entry name" value="CHITINASE"/>
    <property type="match status" value="1"/>
</dbReference>
<dbReference type="GO" id="GO:0005576">
    <property type="term" value="C:extracellular region"/>
    <property type="evidence" value="ECO:0007669"/>
    <property type="project" value="TreeGrafter"/>
</dbReference>
<organism evidence="4">
    <name type="scientific">Anisakis simplex</name>
    <name type="common">Herring worm</name>
    <dbReference type="NCBI Taxonomy" id="6269"/>
    <lineage>
        <taxon>Eukaryota</taxon>
        <taxon>Metazoa</taxon>
        <taxon>Ecdysozoa</taxon>
        <taxon>Nematoda</taxon>
        <taxon>Chromadorea</taxon>
        <taxon>Rhabditida</taxon>
        <taxon>Spirurina</taxon>
        <taxon>Ascaridomorpha</taxon>
        <taxon>Ascaridoidea</taxon>
        <taxon>Anisakidae</taxon>
        <taxon>Anisakis</taxon>
        <taxon>Anisakis simplex complex</taxon>
    </lineage>
</organism>
<protein>
    <submittedName>
        <fullName evidence="4">Cht7 (inferred by orthology to a D. melanogaster protein)</fullName>
    </submittedName>
</protein>
<dbReference type="OrthoDB" id="76388at2759"/>
<dbReference type="EMBL" id="UYRR01005739">
    <property type="protein sequence ID" value="VDK21988.1"/>
    <property type="molecule type" value="Genomic_DNA"/>
</dbReference>
<evidence type="ECO:0000313" key="3">
    <source>
        <dbReference type="Proteomes" id="UP000267096"/>
    </source>
</evidence>
<dbReference type="PROSITE" id="PS51910">
    <property type="entry name" value="GH18_2"/>
    <property type="match status" value="1"/>
</dbReference>